<dbReference type="Pfam" id="PF09557">
    <property type="entry name" value="DUF2382"/>
    <property type="match status" value="1"/>
</dbReference>
<feature type="compositionally biased region" description="Basic and acidic residues" evidence="1">
    <location>
        <begin position="256"/>
        <end position="271"/>
    </location>
</feature>
<evidence type="ECO:0000313" key="5">
    <source>
        <dbReference type="Proteomes" id="UP000627984"/>
    </source>
</evidence>
<protein>
    <submittedName>
        <fullName evidence="4">Photosystem reaction center subunit H</fullName>
    </submittedName>
</protein>
<dbReference type="NCBIfam" id="TIGR02271">
    <property type="entry name" value="YsnF/AvaK domain"/>
    <property type="match status" value="1"/>
</dbReference>
<gene>
    <name evidence="4" type="ORF">GCM10010126_65840</name>
</gene>
<dbReference type="GO" id="GO:0030077">
    <property type="term" value="C:plasma membrane light-harvesting complex"/>
    <property type="evidence" value="ECO:0007669"/>
    <property type="project" value="InterPro"/>
</dbReference>
<feature type="compositionally biased region" description="Basic and acidic residues" evidence="1">
    <location>
        <begin position="229"/>
        <end position="240"/>
    </location>
</feature>
<feature type="domain" description="DUF2382" evidence="3">
    <location>
        <begin position="192"/>
        <end position="303"/>
    </location>
</feature>
<dbReference type="RefSeq" id="WP_191898288.1">
    <property type="nucleotide sequence ID" value="NZ_BMQD01000038.1"/>
</dbReference>
<dbReference type="SUPFAM" id="SSF50346">
    <property type="entry name" value="PRC-barrel domain"/>
    <property type="match status" value="1"/>
</dbReference>
<feature type="region of interest" description="Disordered" evidence="1">
    <location>
        <begin position="114"/>
        <end position="207"/>
    </location>
</feature>
<feature type="region of interest" description="Disordered" evidence="1">
    <location>
        <begin position="285"/>
        <end position="319"/>
    </location>
</feature>
<name>A0AA37BNR7_9ACTN</name>
<evidence type="ECO:0000256" key="1">
    <source>
        <dbReference type="SAM" id="MobiDB-lite"/>
    </source>
</evidence>
<dbReference type="InterPro" id="IPR019060">
    <property type="entry name" value="DUF2382"/>
</dbReference>
<comment type="caution">
    <text evidence="4">The sequence shown here is derived from an EMBL/GenBank/DDBJ whole genome shotgun (WGS) entry which is preliminary data.</text>
</comment>
<feature type="compositionally biased region" description="Basic and acidic residues" evidence="1">
    <location>
        <begin position="125"/>
        <end position="144"/>
    </location>
</feature>
<reference evidence="4" key="2">
    <citation type="submission" date="2022-09" db="EMBL/GenBank/DDBJ databases">
        <authorList>
            <person name="Sun Q."/>
            <person name="Ohkuma M."/>
        </authorList>
    </citation>
    <scope>NUCLEOTIDE SEQUENCE</scope>
    <source>
        <strain evidence="4">JCM 3093</strain>
    </source>
</reference>
<feature type="domain" description="PRC-barrel" evidence="2">
    <location>
        <begin position="6"/>
        <end position="75"/>
    </location>
</feature>
<dbReference type="GO" id="GO:0019684">
    <property type="term" value="P:photosynthesis, light reaction"/>
    <property type="evidence" value="ECO:0007669"/>
    <property type="project" value="InterPro"/>
</dbReference>
<dbReference type="PANTHER" id="PTHR38463:SF1">
    <property type="entry name" value="STRESS RESPONSE PROTEIN YSNF"/>
    <property type="match status" value="1"/>
</dbReference>
<organism evidence="4 5">
    <name type="scientific">Planomonospora parontospora</name>
    <dbReference type="NCBI Taxonomy" id="58119"/>
    <lineage>
        <taxon>Bacteria</taxon>
        <taxon>Bacillati</taxon>
        <taxon>Actinomycetota</taxon>
        <taxon>Actinomycetes</taxon>
        <taxon>Streptosporangiales</taxon>
        <taxon>Streptosporangiaceae</taxon>
        <taxon>Planomonospora</taxon>
    </lineage>
</organism>
<dbReference type="InterPro" id="IPR014747">
    <property type="entry name" value="Bac_photo_RC_H_C"/>
</dbReference>
<evidence type="ECO:0000259" key="3">
    <source>
        <dbReference type="Pfam" id="PF09557"/>
    </source>
</evidence>
<dbReference type="InterPro" id="IPR011033">
    <property type="entry name" value="PRC_barrel-like_sf"/>
</dbReference>
<evidence type="ECO:0000313" key="4">
    <source>
        <dbReference type="EMBL" id="GGK97225.1"/>
    </source>
</evidence>
<dbReference type="EMBL" id="BMQD01000038">
    <property type="protein sequence ID" value="GGK97225.1"/>
    <property type="molecule type" value="Genomic_DNA"/>
</dbReference>
<feature type="region of interest" description="Disordered" evidence="1">
    <location>
        <begin position="222"/>
        <end position="271"/>
    </location>
</feature>
<reference evidence="4" key="1">
    <citation type="journal article" date="2014" name="Int. J. Syst. Evol. Microbiol.">
        <title>Complete genome sequence of Corynebacterium casei LMG S-19264T (=DSM 44701T), isolated from a smear-ripened cheese.</title>
        <authorList>
            <consortium name="US DOE Joint Genome Institute (JGI-PGF)"/>
            <person name="Walter F."/>
            <person name="Albersmeier A."/>
            <person name="Kalinowski J."/>
            <person name="Ruckert C."/>
        </authorList>
    </citation>
    <scope>NUCLEOTIDE SEQUENCE</scope>
    <source>
        <strain evidence="4">JCM 3093</strain>
    </source>
</reference>
<evidence type="ECO:0000259" key="2">
    <source>
        <dbReference type="Pfam" id="PF05239"/>
    </source>
</evidence>
<dbReference type="PANTHER" id="PTHR38463">
    <property type="entry name" value="STRESS RESPONSE PROTEIN YSNF"/>
    <property type="match status" value="1"/>
</dbReference>
<dbReference type="InterPro" id="IPR052967">
    <property type="entry name" value="Stress_Response_Assoc"/>
</dbReference>
<dbReference type="AlphaFoldDB" id="A0AA37BNR7"/>
<dbReference type="Pfam" id="PF05239">
    <property type="entry name" value="PRC"/>
    <property type="match status" value="1"/>
</dbReference>
<sequence>MITLEQINTVIDQTVYDTNGDKIGDVKHVYLDDATGRPEWLCVKTGLFGTKETFVPTRAADVVSDHIEVSYDKDRVKHAPNVDVDAGGHLSAEEERELYRYYDIDWERSWQEANRPGESGWAHSGGERERERLGLGLTEDERRGAGGSAGSGLRGDETLGRSGTAGSDLRGDETLGRSGTADSDLGGRDDAMTRSEERLDVGTETHETGRARLRKYVVTEEQQMSVPVTREEVRLEREPITDANLDESLSGPEISEAEHEVTLHEERPTVEKKTVPVERVRLGKEQVTDEEAVSEQVRKERIEFEGDRGDRGEPGRPSY</sequence>
<proteinExistence type="predicted"/>
<feature type="compositionally biased region" description="Basic and acidic residues" evidence="1">
    <location>
        <begin position="296"/>
        <end position="319"/>
    </location>
</feature>
<dbReference type="InterPro" id="IPR027275">
    <property type="entry name" value="PRC-brl_dom"/>
</dbReference>
<dbReference type="Gene3D" id="3.90.50.10">
    <property type="entry name" value="Photosynthetic Reaction Center, subunit H, domain 2"/>
    <property type="match status" value="1"/>
</dbReference>
<feature type="compositionally biased region" description="Basic and acidic residues" evidence="1">
    <location>
        <begin position="185"/>
        <end position="207"/>
    </location>
</feature>
<accession>A0AA37BNR7</accession>
<dbReference type="Proteomes" id="UP000627984">
    <property type="component" value="Unassembled WGS sequence"/>
</dbReference>